<dbReference type="OrthoDB" id="2284173at2"/>
<dbReference type="EMBL" id="CP035281">
    <property type="protein sequence ID" value="QAT43787.1"/>
    <property type="molecule type" value="Genomic_DNA"/>
</dbReference>
<evidence type="ECO:0000313" key="1">
    <source>
        <dbReference type="EMBL" id="QAT43787.1"/>
    </source>
</evidence>
<accession>A0A410PXT6</accession>
<protein>
    <submittedName>
        <fullName evidence="1">Uncharacterized protein</fullName>
    </submittedName>
</protein>
<dbReference type="Proteomes" id="UP000287601">
    <property type="component" value="Chromosome"/>
</dbReference>
<name>A0A410PXT6_9FIRM</name>
<organism evidence="1 2">
    <name type="scientific">Aminipila luticellarii</name>
    <dbReference type="NCBI Taxonomy" id="2507160"/>
    <lineage>
        <taxon>Bacteria</taxon>
        <taxon>Bacillati</taxon>
        <taxon>Bacillota</taxon>
        <taxon>Clostridia</taxon>
        <taxon>Peptostreptococcales</taxon>
        <taxon>Anaerovoracaceae</taxon>
        <taxon>Aminipila</taxon>
    </lineage>
</organism>
<dbReference type="KEGG" id="amij:EQM06_11440"/>
<proteinExistence type="predicted"/>
<sequence>MSEIKYTFTVDGEVWTKPQLERLEYERNLHMLHQLRRHGVEIKEDGKTLSDDEIDYLTLEKAWEVSIETRLQYKGEKIIELYKDAFKLSDAMWKKLSFSQEKPMRVSHCNMSVTGRSLQEFMGVMKAMQEDDRVGLAAHPEHFICHVSFDDGELLGIEPFGMYGTPTLVKVEVVDISALGAQIQGDKDPSFPMAMAGKAFLADGVTAVNSPYHQFKPTADGFQAKTAVYWPEHTPDEIVHGHSLHLAMEFFRGVELTGK</sequence>
<gene>
    <name evidence="1" type="ORF">EQM06_11440</name>
</gene>
<evidence type="ECO:0000313" key="2">
    <source>
        <dbReference type="Proteomes" id="UP000287601"/>
    </source>
</evidence>
<dbReference type="RefSeq" id="WP_128746495.1">
    <property type="nucleotide sequence ID" value="NZ_CP035281.1"/>
</dbReference>
<keyword evidence="2" id="KW-1185">Reference proteome</keyword>
<dbReference type="AlphaFoldDB" id="A0A410PXT6"/>
<reference evidence="1 2" key="1">
    <citation type="submission" date="2019-01" db="EMBL/GenBank/DDBJ databases">
        <title>Draft genomes of a novel of Aminipila strains.</title>
        <authorList>
            <person name="Ma S."/>
        </authorList>
    </citation>
    <scope>NUCLEOTIDE SEQUENCE [LARGE SCALE GENOMIC DNA]</scope>
    <source>
        <strain evidence="2">JN-39</strain>
    </source>
</reference>